<dbReference type="OrthoDB" id="152775at2"/>
<organism evidence="1">
    <name type="scientific">Flexilinea flocculi</name>
    <dbReference type="NCBI Taxonomy" id="1678840"/>
    <lineage>
        <taxon>Bacteria</taxon>
        <taxon>Bacillati</taxon>
        <taxon>Chloroflexota</taxon>
        <taxon>Anaerolineae</taxon>
        <taxon>Anaerolineales</taxon>
        <taxon>Anaerolineaceae</taxon>
        <taxon>Flexilinea</taxon>
    </lineage>
</organism>
<dbReference type="STRING" id="1678840.ATC1_11297"/>
<dbReference type="PATRIC" id="fig|1678840.3.peg.351"/>
<evidence type="ECO:0000313" key="1">
    <source>
        <dbReference type="EMBL" id="GAP39367.1"/>
    </source>
</evidence>
<reference evidence="1" key="1">
    <citation type="journal article" date="2015" name="Genome Announc.">
        <title>Draft Genome Sequence of Anaerolineae Strain TC1, a Novel Isolate from a Methanogenic Wastewater Treatment System.</title>
        <authorList>
            <person name="Matsuura N."/>
            <person name="Tourlousse D.M."/>
            <person name="Sun L."/>
            <person name="Toyonaga M."/>
            <person name="Kuroda K."/>
            <person name="Ohashi A."/>
            <person name="Cruz R."/>
            <person name="Yamaguchi T."/>
            <person name="Sekiguchi Y."/>
        </authorList>
    </citation>
    <scope>NUCLEOTIDE SEQUENCE [LARGE SCALE GENOMIC DNA]</scope>
    <source>
        <strain evidence="1">TC1</strain>
    </source>
</reference>
<dbReference type="RefSeq" id="WP_062277544.1">
    <property type="nucleotide sequence ID" value="NZ_DF968179.1"/>
</dbReference>
<keyword evidence="2" id="KW-1185">Reference proteome</keyword>
<accession>A0A0K8P9N0</accession>
<sequence>MKNSSTNIITSGNIRCSRLLSEDGSVTVFPGQAVDPSTQIAYRKIWRKHFLMNVTESLGIASDENIRDFLTIKEGEFVSAGEVIAKRGGKKNQVITAQVSSRFLGLSSGNLIFETDPDDIENVIAGFPGVVTDVVPSRGAFLETIGSYLQGKWGNGKKGQGILLSMDMEKGGIFGQDNITVDIAGAIVFANTCLDPDALRSSVKMSPGGLIFGSLPSSMLSVAMKMPFPIIVTDLIGVGRLSDPVHMVLGENIIRFAYLYSYSCGIQNKQKPEIIIPQEEYVPEGESLLKKLKKGDQIRIIEGFHGGELGIVVELLPGMENDSEALSDIDRIKVCIDQNTEVVLPLSNVEMIHVK</sequence>
<dbReference type="EMBL" id="DF968179">
    <property type="protein sequence ID" value="GAP39367.1"/>
    <property type="molecule type" value="Genomic_DNA"/>
</dbReference>
<protein>
    <recommendedName>
        <fullName evidence="3">KOW domain-containing protein</fullName>
    </recommendedName>
</protein>
<dbReference type="Proteomes" id="UP000053370">
    <property type="component" value="Unassembled WGS sequence"/>
</dbReference>
<proteinExistence type="predicted"/>
<name>A0A0K8P9N0_9CHLR</name>
<dbReference type="AlphaFoldDB" id="A0A0K8P9N0"/>
<evidence type="ECO:0000313" key="2">
    <source>
        <dbReference type="Proteomes" id="UP000053370"/>
    </source>
</evidence>
<evidence type="ECO:0008006" key="3">
    <source>
        <dbReference type="Google" id="ProtNLM"/>
    </source>
</evidence>
<gene>
    <name evidence="1" type="ORF">ATC1_11297</name>
</gene>